<sequence>MHRIFQEDPRIFTRTFKRLGLPFPDPIAVSLPPTDLTEIKPLERRLDTLLRFDMADGDSYLLAVEAQGRKDPDKHGSWAYYMSYLYAKYRTPPLLLVVCQDEATSRWAKRPFHIGTAQWRTLTVRPLVLGPHNVPIITDASAAADDIPMAAFAAITHGKHRQADIMLEALATALRKADLDTADLFKELTEIGLGSGPAGKIWKDLMAIPTHFFRSETSEKLREEGREEGRRQQKIKDILSLLQIRSVSITEAHRERVAACTEYDILDRWFSRAATAERAEDVFA</sequence>
<name>A0ABV8HH96_9ACTN</name>
<dbReference type="PANTHER" id="PTHR34613:SF1">
    <property type="entry name" value="SLL6017 PROTEIN"/>
    <property type="match status" value="1"/>
</dbReference>
<proteinExistence type="predicted"/>
<evidence type="ECO:0000313" key="1">
    <source>
        <dbReference type="EMBL" id="MFC4030272.1"/>
    </source>
</evidence>
<dbReference type="Proteomes" id="UP001595765">
    <property type="component" value="Unassembled WGS sequence"/>
</dbReference>
<comment type="caution">
    <text evidence="1">The sequence shown here is derived from an EMBL/GenBank/DDBJ whole genome shotgun (WGS) entry which is preliminary data.</text>
</comment>
<dbReference type="RefSeq" id="WP_386425458.1">
    <property type="nucleotide sequence ID" value="NZ_JBHSBB010000003.1"/>
</dbReference>
<reference evidence="2" key="1">
    <citation type="journal article" date="2019" name="Int. J. Syst. Evol. Microbiol.">
        <title>The Global Catalogue of Microorganisms (GCM) 10K type strain sequencing project: providing services to taxonomists for standard genome sequencing and annotation.</title>
        <authorList>
            <consortium name="The Broad Institute Genomics Platform"/>
            <consortium name="The Broad Institute Genome Sequencing Center for Infectious Disease"/>
            <person name="Wu L."/>
            <person name="Ma J."/>
        </authorList>
    </citation>
    <scope>NUCLEOTIDE SEQUENCE [LARGE SCALE GENOMIC DNA]</scope>
    <source>
        <strain evidence="2">CGMCC 4.7237</strain>
    </source>
</reference>
<accession>A0ABV8HH96</accession>
<protein>
    <recommendedName>
        <fullName evidence="3">Transposase (putative) YhgA-like domain-containing protein</fullName>
    </recommendedName>
</protein>
<dbReference type="EMBL" id="JBHSBB010000003">
    <property type="protein sequence ID" value="MFC4030272.1"/>
    <property type="molecule type" value="Genomic_DNA"/>
</dbReference>
<organism evidence="1 2">
    <name type="scientific">Streptomyces polygonati</name>
    <dbReference type="NCBI Taxonomy" id="1617087"/>
    <lineage>
        <taxon>Bacteria</taxon>
        <taxon>Bacillati</taxon>
        <taxon>Actinomycetota</taxon>
        <taxon>Actinomycetes</taxon>
        <taxon>Kitasatosporales</taxon>
        <taxon>Streptomycetaceae</taxon>
        <taxon>Streptomyces</taxon>
    </lineage>
</organism>
<gene>
    <name evidence="1" type="ORF">ACFO3J_02170</name>
</gene>
<evidence type="ECO:0000313" key="2">
    <source>
        <dbReference type="Proteomes" id="UP001595765"/>
    </source>
</evidence>
<keyword evidence="2" id="KW-1185">Reference proteome</keyword>
<dbReference type="PANTHER" id="PTHR34613">
    <property type="entry name" value="SLL0800 PROTEIN"/>
    <property type="match status" value="1"/>
</dbReference>
<evidence type="ECO:0008006" key="3">
    <source>
        <dbReference type="Google" id="ProtNLM"/>
    </source>
</evidence>